<keyword evidence="11 15" id="KW-0547">Nucleotide-binding</keyword>
<evidence type="ECO:0000256" key="7">
    <source>
        <dbReference type="ARBA" id="ARBA00022676"/>
    </source>
</evidence>
<dbReference type="EMBL" id="JACPSX010000134">
    <property type="protein sequence ID" value="MBI3014855.1"/>
    <property type="molecule type" value="Genomic_DNA"/>
</dbReference>
<dbReference type="Gene3D" id="3.40.50.2020">
    <property type="match status" value="1"/>
</dbReference>
<comment type="subcellular location">
    <subcellularLocation>
        <location evidence="2 15">Cytoplasm</location>
    </subcellularLocation>
</comment>
<evidence type="ECO:0000256" key="12">
    <source>
        <dbReference type="ARBA" id="ARBA00022842"/>
    </source>
</evidence>
<dbReference type="GO" id="GO:0004422">
    <property type="term" value="F:hypoxanthine phosphoribosyltransferase activity"/>
    <property type="evidence" value="ECO:0007669"/>
    <property type="project" value="InterPro"/>
</dbReference>
<dbReference type="CDD" id="cd06223">
    <property type="entry name" value="PRTases_typeI"/>
    <property type="match status" value="1"/>
</dbReference>
<keyword evidence="8 15" id="KW-0808">Transferase</keyword>
<evidence type="ECO:0000256" key="9">
    <source>
        <dbReference type="ARBA" id="ARBA00022723"/>
    </source>
</evidence>
<comment type="catalytic activity">
    <reaction evidence="14">
        <text>IMP + diphosphate = hypoxanthine + 5-phospho-alpha-D-ribose 1-diphosphate</text>
        <dbReference type="Rhea" id="RHEA:17973"/>
        <dbReference type="ChEBI" id="CHEBI:17368"/>
        <dbReference type="ChEBI" id="CHEBI:33019"/>
        <dbReference type="ChEBI" id="CHEBI:58017"/>
        <dbReference type="ChEBI" id="CHEBI:58053"/>
        <dbReference type="EC" id="2.4.2.8"/>
    </reaction>
    <physiologicalReaction direction="right-to-left" evidence="14">
        <dbReference type="Rhea" id="RHEA:17975"/>
    </physiologicalReaction>
</comment>
<dbReference type="GO" id="GO:0000287">
    <property type="term" value="F:magnesium ion binding"/>
    <property type="evidence" value="ECO:0007669"/>
    <property type="project" value="TreeGrafter"/>
</dbReference>
<evidence type="ECO:0000256" key="11">
    <source>
        <dbReference type="ARBA" id="ARBA00022741"/>
    </source>
</evidence>
<evidence type="ECO:0000256" key="14">
    <source>
        <dbReference type="ARBA" id="ARBA00049402"/>
    </source>
</evidence>
<dbReference type="GO" id="GO:0006166">
    <property type="term" value="P:purine ribonucleoside salvage"/>
    <property type="evidence" value="ECO:0007669"/>
    <property type="project" value="UniProtKB-KW"/>
</dbReference>
<dbReference type="AlphaFoldDB" id="A0A932GQ03"/>
<reference evidence="17" key="1">
    <citation type="submission" date="2020-07" db="EMBL/GenBank/DDBJ databases">
        <title>Huge and variable diversity of episymbiotic CPR bacteria and DPANN archaea in groundwater ecosystems.</title>
        <authorList>
            <person name="He C.Y."/>
            <person name="Keren R."/>
            <person name="Whittaker M."/>
            <person name="Farag I.F."/>
            <person name="Doudna J."/>
            <person name="Cate J.H.D."/>
            <person name="Banfield J.F."/>
        </authorList>
    </citation>
    <scope>NUCLEOTIDE SEQUENCE</scope>
    <source>
        <strain evidence="17">NC_groundwater_717_Ag_S-0.2um_59_8</strain>
    </source>
</reference>
<accession>A0A932GQ03</accession>
<dbReference type="InterPro" id="IPR050408">
    <property type="entry name" value="HGPRT"/>
</dbReference>
<dbReference type="PANTHER" id="PTHR43340:SF1">
    <property type="entry name" value="HYPOXANTHINE PHOSPHORIBOSYLTRANSFERASE"/>
    <property type="match status" value="1"/>
</dbReference>
<keyword evidence="6 15" id="KW-0963">Cytoplasm</keyword>
<name>A0A932GQ03_UNCTE</name>
<organism evidence="17 18">
    <name type="scientific">Tectimicrobiota bacterium</name>
    <dbReference type="NCBI Taxonomy" id="2528274"/>
    <lineage>
        <taxon>Bacteria</taxon>
        <taxon>Pseudomonadati</taxon>
        <taxon>Nitrospinota/Tectimicrobiota group</taxon>
        <taxon>Candidatus Tectimicrobiota</taxon>
    </lineage>
</organism>
<dbReference type="InterPro" id="IPR005904">
    <property type="entry name" value="Hxn_phspho_trans"/>
</dbReference>
<comment type="caution">
    <text evidence="17">The sequence shown here is derived from an EMBL/GenBank/DDBJ whole genome shotgun (WGS) entry which is preliminary data.</text>
</comment>
<dbReference type="GO" id="GO:0052657">
    <property type="term" value="F:guanine phosphoribosyltransferase activity"/>
    <property type="evidence" value="ECO:0007669"/>
    <property type="project" value="UniProtKB-ARBA"/>
</dbReference>
<evidence type="ECO:0000313" key="17">
    <source>
        <dbReference type="EMBL" id="MBI3014855.1"/>
    </source>
</evidence>
<dbReference type="SUPFAM" id="SSF53271">
    <property type="entry name" value="PRTase-like"/>
    <property type="match status" value="1"/>
</dbReference>
<dbReference type="GO" id="GO:0000166">
    <property type="term" value="F:nucleotide binding"/>
    <property type="evidence" value="ECO:0007669"/>
    <property type="project" value="UniProtKB-KW"/>
</dbReference>
<evidence type="ECO:0000256" key="3">
    <source>
        <dbReference type="ARBA" id="ARBA00004669"/>
    </source>
</evidence>
<evidence type="ECO:0000256" key="2">
    <source>
        <dbReference type="ARBA" id="ARBA00004496"/>
    </source>
</evidence>
<evidence type="ECO:0000256" key="1">
    <source>
        <dbReference type="ARBA" id="ARBA00001946"/>
    </source>
</evidence>
<dbReference type="Pfam" id="PF00156">
    <property type="entry name" value="Pribosyltran"/>
    <property type="match status" value="1"/>
</dbReference>
<comment type="similarity">
    <text evidence="4 15">Belongs to the purine/pyrimidine phosphoribosyltransferase family.</text>
</comment>
<feature type="domain" description="Phosphoribosyltransferase" evidence="16">
    <location>
        <begin position="11"/>
        <end position="158"/>
    </location>
</feature>
<dbReference type="GO" id="GO:0032263">
    <property type="term" value="P:GMP salvage"/>
    <property type="evidence" value="ECO:0007669"/>
    <property type="project" value="TreeGrafter"/>
</dbReference>
<keyword evidence="9 15" id="KW-0479">Metal-binding</keyword>
<dbReference type="NCBIfam" id="TIGR01203">
    <property type="entry name" value="HGPRTase"/>
    <property type="match status" value="1"/>
</dbReference>
<evidence type="ECO:0000256" key="8">
    <source>
        <dbReference type="ARBA" id="ARBA00022679"/>
    </source>
</evidence>
<gene>
    <name evidence="17" type="primary">hpt</name>
    <name evidence="17" type="ORF">HYY65_07335</name>
</gene>
<evidence type="ECO:0000256" key="15">
    <source>
        <dbReference type="RuleBase" id="RU364099"/>
    </source>
</evidence>
<dbReference type="GO" id="GO:0006178">
    <property type="term" value="P:guanine salvage"/>
    <property type="evidence" value="ECO:0007669"/>
    <property type="project" value="TreeGrafter"/>
</dbReference>
<dbReference type="GO" id="GO:0032264">
    <property type="term" value="P:IMP salvage"/>
    <property type="evidence" value="ECO:0007669"/>
    <property type="project" value="TreeGrafter"/>
</dbReference>
<evidence type="ECO:0000256" key="10">
    <source>
        <dbReference type="ARBA" id="ARBA00022726"/>
    </source>
</evidence>
<comment type="pathway">
    <text evidence="3 15">Purine metabolism; IMP biosynthesis via salvage pathway; IMP from hypoxanthine: step 1/1.</text>
</comment>
<comment type="cofactor">
    <cofactor evidence="1 15">
        <name>Mg(2+)</name>
        <dbReference type="ChEBI" id="CHEBI:18420"/>
    </cofactor>
</comment>
<evidence type="ECO:0000313" key="18">
    <source>
        <dbReference type="Proteomes" id="UP000741360"/>
    </source>
</evidence>
<keyword evidence="7 15" id="KW-0328">Glycosyltransferase</keyword>
<comment type="catalytic activity">
    <reaction evidence="13">
        <text>GMP + diphosphate = guanine + 5-phospho-alpha-D-ribose 1-diphosphate</text>
        <dbReference type="Rhea" id="RHEA:25424"/>
        <dbReference type="ChEBI" id="CHEBI:16235"/>
        <dbReference type="ChEBI" id="CHEBI:33019"/>
        <dbReference type="ChEBI" id="CHEBI:58017"/>
        <dbReference type="ChEBI" id="CHEBI:58115"/>
        <dbReference type="EC" id="2.4.2.8"/>
    </reaction>
    <physiologicalReaction direction="right-to-left" evidence="13">
        <dbReference type="Rhea" id="RHEA:25426"/>
    </physiologicalReaction>
</comment>
<dbReference type="PANTHER" id="PTHR43340">
    <property type="entry name" value="HYPOXANTHINE-GUANINE PHOSPHORIBOSYLTRANSFERASE"/>
    <property type="match status" value="1"/>
</dbReference>
<dbReference type="FunFam" id="3.40.50.2020:FF:000006">
    <property type="entry name" value="Hypoxanthine phosphoribosyltransferase"/>
    <property type="match status" value="1"/>
</dbReference>
<keyword evidence="10 15" id="KW-0660">Purine salvage</keyword>
<proteinExistence type="inferred from homology"/>
<evidence type="ECO:0000256" key="5">
    <source>
        <dbReference type="ARBA" id="ARBA00011895"/>
    </source>
</evidence>
<dbReference type="GO" id="GO:0046100">
    <property type="term" value="P:hypoxanthine metabolic process"/>
    <property type="evidence" value="ECO:0007669"/>
    <property type="project" value="TreeGrafter"/>
</dbReference>
<keyword evidence="12 15" id="KW-0460">Magnesium</keyword>
<sequence>MSNEWEVLISAEALQRRVRELGEAISRDYAGREPLLVGILRGAWVFLADLVRCISIPIRCDFMGVSSYGPQTESQGLVRITSDLSEPVTGQDLLVVEDIVDTGLTIDYLLRNLSARRPRTLKICTLLNKPDRRRVEIPLDYVGFNIPSCFVIGYGLDYNQHHRELPFIATLPPSALSVSPPG</sequence>
<dbReference type="EC" id="2.4.2.8" evidence="5 15"/>
<dbReference type="InterPro" id="IPR000836">
    <property type="entry name" value="PRTase_dom"/>
</dbReference>
<dbReference type="InterPro" id="IPR029057">
    <property type="entry name" value="PRTase-like"/>
</dbReference>
<dbReference type="GO" id="GO:0005829">
    <property type="term" value="C:cytosol"/>
    <property type="evidence" value="ECO:0007669"/>
    <property type="project" value="TreeGrafter"/>
</dbReference>
<evidence type="ECO:0000259" key="16">
    <source>
        <dbReference type="Pfam" id="PF00156"/>
    </source>
</evidence>
<protein>
    <recommendedName>
        <fullName evidence="5 15">Hypoxanthine phosphoribosyltransferase</fullName>
        <ecNumber evidence="5 15">2.4.2.8</ecNumber>
    </recommendedName>
</protein>
<evidence type="ECO:0000256" key="4">
    <source>
        <dbReference type="ARBA" id="ARBA00008391"/>
    </source>
</evidence>
<evidence type="ECO:0000256" key="13">
    <source>
        <dbReference type="ARBA" id="ARBA00048811"/>
    </source>
</evidence>
<dbReference type="Proteomes" id="UP000741360">
    <property type="component" value="Unassembled WGS sequence"/>
</dbReference>
<evidence type="ECO:0000256" key="6">
    <source>
        <dbReference type="ARBA" id="ARBA00022490"/>
    </source>
</evidence>